<reference evidence="2 3" key="1">
    <citation type="submission" date="2018-11" db="EMBL/GenBank/DDBJ databases">
        <authorList>
            <consortium name="Pathogen Informatics"/>
        </authorList>
    </citation>
    <scope>NUCLEOTIDE SEQUENCE [LARGE SCALE GENOMIC DNA]</scope>
</reference>
<dbReference type="Proteomes" id="UP000270094">
    <property type="component" value="Unassembled WGS sequence"/>
</dbReference>
<gene>
    <name evidence="2" type="ORF">SVUK_LOCUS4070</name>
</gene>
<protein>
    <submittedName>
        <fullName evidence="2">Uncharacterized protein</fullName>
    </submittedName>
</protein>
<accession>A0A3P7KNT7</accession>
<dbReference type="AlphaFoldDB" id="A0A3P7KNT7"/>
<sequence>MNTTAISTAVPTASSPSATSLLSGPSLYGTAPVVPKVSPCSLGSASAVPVKSEGQSSTSTIPVPIGPPSSTLDKELPRKAPGYRSPSAQASSAGGSSIFAEQAVSSVPSSVSSTPPPSVTSVGADPSRCTMGSPPAPIAPPPGFTSLVSEVGKSVTAKSALNSLSSHSVESPAVEIASSPLTASSLPLGKLPCADSLTPTGTSNDLSSMQFLDESTRAKLAEVS</sequence>
<evidence type="ECO:0000313" key="2">
    <source>
        <dbReference type="EMBL" id="VDM69072.1"/>
    </source>
</evidence>
<feature type="compositionally biased region" description="Low complexity" evidence="1">
    <location>
        <begin position="85"/>
        <end position="97"/>
    </location>
</feature>
<evidence type="ECO:0000256" key="1">
    <source>
        <dbReference type="SAM" id="MobiDB-lite"/>
    </source>
</evidence>
<organism evidence="2 3">
    <name type="scientific">Strongylus vulgaris</name>
    <name type="common">Blood worm</name>
    <dbReference type="NCBI Taxonomy" id="40348"/>
    <lineage>
        <taxon>Eukaryota</taxon>
        <taxon>Metazoa</taxon>
        <taxon>Ecdysozoa</taxon>
        <taxon>Nematoda</taxon>
        <taxon>Chromadorea</taxon>
        <taxon>Rhabditida</taxon>
        <taxon>Rhabditina</taxon>
        <taxon>Rhabditomorpha</taxon>
        <taxon>Strongyloidea</taxon>
        <taxon>Strongylidae</taxon>
        <taxon>Strongylus</taxon>
    </lineage>
</organism>
<feature type="region of interest" description="Disordered" evidence="1">
    <location>
        <begin position="42"/>
        <end position="144"/>
    </location>
</feature>
<evidence type="ECO:0000313" key="3">
    <source>
        <dbReference type="Proteomes" id="UP000270094"/>
    </source>
</evidence>
<keyword evidence="3" id="KW-1185">Reference proteome</keyword>
<feature type="compositionally biased region" description="Pro residues" evidence="1">
    <location>
        <begin position="134"/>
        <end position="143"/>
    </location>
</feature>
<dbReference type="OrthoDB" id="5874362at2759"/>
<feature type="compositionally biased region" description="Low complexity" evidence="1">
    <location>
        <begin position="104"/>
        <end position="113"/>
    </location>
</feature>
<proteinExistence type="predicted"/>
<dbReference type="EMBL" id="UYYB01010990">
    <property type="protein sequence ID" value="VDM69072.1"/>
    <property type="molecule type" value="Genomic_DNA"/>
</dbReference>
<feature type="compositionally biased region" description="Low complexity" evidence="1">
    <location>
        <begin position="7"/>
        <end position="27"/>
    </location>
</feature>
<name>A0A3P7KNT7_STRVU</name>
<feature type="region of interest" description="Disordered" evidence="1">
    <location>
        <begin position="1"/>
        <end position="28"/>
    </location>
</feature>